<evidence type="ECO:0000313" key="1">
    <source>
        <dbReference type="EMBL" id="PJA46444.1"/>
    </source>
</evidence>
<organism evidence="1 2">
    <name type="scientific">Candidatus Uhrbacteria bacterium CG_4_9_14_3_um_filter_41_35</name>
    <dbReference type="NCBI Taxonomy" id="1975034"/>
    <lineage>
        <taxon>Bacteria</taxon>
        <taxon>Candidatus Uhriibacteriota</taxon>
    </lineage>
</organism>
<name>A0A2M7XEZ7_9BACT</name>
<sequence>MYPKSSEEKMLQSISEELGVHNLLEILSTAPMNRLQPMLVHMFKNRSRTVKPVDLLRIYERKQELLGISSIAQDDIYKFALMCSEAVGTLFESVQTSPVVPFGLNSGITKVSQNNVLSSLRGLEVVSDLTSQLALECALRRKHDIVHGINDTINLTTSGHVLRLQPFDKDRGYTQHFNLFALCSGGRHLVSKGGFVIPALNKHISALLDVMSALHKAGHIFSNITVKVSDMRFLDQLITATNLPRKNILRNSLNDDFDMFAEYEVKFPKEVESADELEPTMFTENGLIDEVRYLSYIERSILTPLRATYTGIRFCFDFNRKSGLGYYPNLCFHIFATNKEGNVVQVADGGAVDWSAKLLSNKKEAMVISGIGSELTQKMFKK</sequence>
<dbReference type="InterPro" id="IPR045864">
    <property type="entry name" value="aa-tRNA-synth_II/BPL/LPL"/>
</dbReference>
<reference evidence="2" key="1">
    <citation type="submission" date="2017-09" db="EMBL/GenBank/DDBJ databases">
        <title>Depth-based differentiation of microbial function through sediment-hosted aquifers and enrichment of novel symbionts in the deep terrestrial subsurface.</title>
        <authorList>
            <person name="Probst A.J."/>
            <person name="Ladd B."/>
            <person name="Jarett J.K."/>
            <person name="Geller-Mcgrath D.E."/>
            <person name="Sieber C.M.K."/>
            <person name="Emerson J.B."/>
            <person name="Anantharaman K."/>
            <person name="Thomas B.C."/>
            <person name="Malmstrom R."/>
            <person name="Stieglmeier M."/>
            <person name="Klingl A."/>
            <person name="Woyke T."/>
            <person name="Ryan C.M."/>
            <person name="Banfield J.F."/>
        </authorList>
    </citation>
    <scope>NUCLEOTIDE SEQUENCE [LARGE SCALE GENOMIC DNA]</scope>
</reference>
<comment type="caution">
    <text evidence="1">The sequence shown here is derived from an EMBL/GenBank/DDBJ whole genome shotgun (WGS) entry which is preliminary data.</text>
</comment>
<dbReference type="Gene3D" id="3.30.930.10">
    <property type="entry name" value="Bira Bifunctional Protein, Domain 2"/>
    <property type="match status" value="1"/>
</dbReference>
<dbReference type="Proteomes" id="UP000231263">
    <property type="component" value="Unassembled WGS sequence"/>
</dbReference>
<evidence type="ECO:0000313" key="2">
    <source>
        <dbReference type="Proteomes" id="UP000231263"/>
    </source>
</evidence>
<accession>A0A2M7XEZ7</accession>
<gene>
    <name evidence="1" type="ORF">CO173_01620</name>
</gene>
<proteinExistence type="predicted"/>
<dbReference type="AlphaFoldDB" id="A0A2M7XEZ7"/>
<protein>
    <submittedName>
        <fullName evidence="1">Uncharacterized protein</fullName>
    </submittedName>
</protein>
<dbReference type="EMBL" id="PFWT01000009">
    <property type="protein sequence ID" value="PJA46444.1"/>
    <property type="molecule type" value="Genomic_DNA"/>
</dbReference>